<reference evidence="2" key="1">
    <citation type="submission" date="2015-08" db="EMBL/GenBank/DDBJ databases">
        <authorList>
            <person name="Babu N.S."/>
            <person name="Beckwith C.J."/>
            <person name="Beseler K.G."/>
            <person name="Brison A."/>
            <person name="Carone J.V."/>
            <person name="Caskin T.P."/>
            <person name="Diamond M."/>
            <person name="Durham M.E."/>
            <person name="Foxe J.M."/>
            <person name="Go M."/>
            <person name="Henderson B.A."/>
            <person name="Jones I.B."/>
            <person name="McGettigan J.A."/>
            <person name="Micheletti S.J."/>
            <person name="Nasrallah M.E."/>
            <person name="Ortiz D."/>
            <person name="Piller C.R."/>
            <person name="Privatt S.R."/>
            <person name="Schneider S.L."/>
            <person name="Sharp S."/>
            <person name="Smith T.C."/>
            <person name="Stanton J.D."/>
            <person name="Ullery H.E."/>
            <person name="Wilson R.J."/>
            <person name="Serrano M.G."/>
            <person name="Buck G."/>
            <person name="Lee V."/>
            <person name="Wang Y."/>
            <person name="Carvalho R."/>
            <person name="Voegtly L."/>
            <person name="Shi R."/>
            <person name="Duckworth R."/>
            <person name="Johnson A."/>
            <person name="Loviza R."/>
            <person name="Walstead R."/>
            <person name="Shah Z."/>
            <person name="Kiflezghi M."/>
            <person name="Wade K."/>
            <person name="Ball S.L."/>
            <person name="Bradley K.W."/>
            <person name="Asai D.J."/>
            <person name="Bowman C.A."/>
            <person name="Russell D.A."/>
            <person name="Pope W.H."/>
            <person name="Jacobs-Sera D."/>
            <person name="Hendrix R.W."/>
            <person name="Hatfull G.F."/>
        </authorList>
    </citation>
    <scope>NUCLEOTIDE SEQUENCE</scope>
</reference>
<feature type="region of interest" description="Disordered" evidence="1">
    <location>
        <begin position="1"/>
        <end position="24"/>
    </location>
</feature>
<feature type="compositionally biased region" description="Low complexity" evidence="1">
    <location>
        <begin position="13"/>
        <end position="24"/>
    </location>
</feature>
<proteinExistence type="predicted"/>
<name>A0A2P2C5M1_9ZZZZ</name>
<dbReference type="InterPro" id="IPR003325">
    <property type="entry name" value="TerD"/>
</dbReference>
<accession>A0A2P2C5M1</accession>
<evidence type="ECO:0008006" key="3">
    <source>
        <dbReference type="Google" id="ProtNLM"/>
    </source>
</evidence>
<sequence length="245" mass="25606">MGIDYTKRPQPEQAAAQPAASGSAAQPAAAAGGVSLSKVTLTKSAPSISLTKQGSAGGVLRVNLNWNARPPGTPSGGGGFLKRALGGASGAIDLDLACLYEYNDGSKGVVQALGNTFRDKHTYGADPICWLDGDDRSGTNSGGENLFVNLAQISGIKRILVFAFIYQGVANWAAADGVVTLFPAAGPQVEVRLDDHNPRSPMCGIALLENVGGELSVRREVRYVKGHRELDEAFGWGLRWAAGRK</sequence>
<dbReference type="Gene3D" id="2.60.60.30">
    <property type="entry name" value="sav2460 like domains"/>
    <property type="match status" value="1"/>
</dbReference>
<dbReference type="EMBL" id="CZKA01000034">
    <property type="protein sequence ID" value="CUR57289.1"/>
    <property type="molecule type" value="Genomic_DNA"/>
</dbReference>
<dbReference type="AlphaFoldDB" id="A0A2P2C5M1"/>
<gene>
    <name evidence="2" type="ORF">NOCA240033</name>
</gene>
<dbReference type="CDD" id="cd06974">
    <property type="entry name" value="TerD_like"/>
    <property type="match status" value="1"/>
</dbReference>
<evidence type="ECO:0000313" key="2">
    <source>
        <dbReference type="EMBL" id="CUR57289.1"/>
    </source>
</evidence>
<organism evidence="2">
    <name type="scientific">metagenome</name>
    <dbReference type="NCBI Taxonomy" id="256318"/>
    <lineage>
        <taxon>unclassified sequences</taxon>
        <taxon>metagenomes</taxon>
    </lineage>
</organism>
<evidence type="ECO:0000256" key="1">
    <source>
        <dbReference type="SAM" id="MobiDB-lite"/>
    </source>
</evidence>
<feature type="compositionally biased region" description="Basic and acidic residues" evidence="1">
    <location>
        <begin position="1"/>
        <end position="10"/>
    </location>
</feature>
<protein>
    <recommendedName>
        <fullName evidence="3">Tellurium resistance protein TerA</fullName>
    </recommendedName>
</protein>